<protein>
    <submittedName>
        <fullName evidence="1">Uncharacterized protein</fullName>
    </submittedName>
</protein>
<name>A0ABY8UBX0_TETOB</name>
<evidence type="ECO:0000313" key="2">
    <source>
        <dbReference type="Proteomes" id="UP001244341"/>
    </source>
</evidence>
<dbReference type="Proteomes" id="UP001244341">
    <property type="component" value="Chromosome 10b"/>
</dbReference>
<dbReference type="EMBL" id="CP126217">
    <property type="protein sequence ID" value="WIA18762.1"/>
    <property type="molecule type" value="Genomic_DNA"/>
</dbReference>
<sequence>MRLDPGSSCRPDSEAHTAHPQQSFAAVHICSWLLRCTAAATTAGSNHTCVSGHTGDLARLLQGCQLCTCNQSRCAACAIMKQLRGLAGIMAVQGQRRQQLGVWVVCMCAHLHSHYNNVKEHSLLVLQACWNGELTQLEPQDVVDALQAARAIKDKDEVPLHG</sequence>
<organism evidence="1 2">
    <name type="scientific">Tetradesmus obliquus</name>
    <name type="common">Green alga</name>
    <name type="synonym">Acutodesmus obliquus</name>
    <dbReference type="NCBI Taxonomy" id="3088"/>
    <lineage>
        <taxon>Eukaryota</taxon>
        <taxon>Viridiplantae</taxon>
        <taxon>Chlorophyta</taxon>
        <taxon>core chlorophytes</taxon>
        <taxon>Chlorophyceae</taxon>
        <taxon>CS clade</taxon>
        <taxon>Sphaeropleales</taxon>
        <taxon>Scenedesmaceae</taxon>
        <taxon>Tetradesmus</taxon>
    </lineage>
</organism>
<keyword evidence="2" id="KW-1185">Reference proteome</keyword>
<evidence type="ECO:0000313" key="1">
    <source>
        <dbReference type="EMBL" id="WIA18762.1"/>
    </source>
</evidence>
<accession>A0ABY8UBX0</accession>
<gene>
    <name evidence="1" type="ORF">OEZ85_003447</name>
</gene>
<reference evidence="1 2" key="1">
    <citation type="submission" date="2023-05" db="EMBL/GenBank/DDBJ databases">
        <title>A 100% complete, gapless, phased diploid assembly of the Scenedesmus obliquus UTEX 3031 genome.</title>
        <authorList>
            <person name="Biondi T.C."/>
            <person name="Hanschen E.R."/>
            <person name="Kwon T."/>
            <person name="Eng W."/>
            <person name="Kruse C.P.S."/>
            <person name="Koehler S.I."/>
            <person name="Kunde Y."/>
            <person name="Gleasner C.D."/>
            <person name="You Mak K.T."/>
            <person name="Polle J."/>
            <person name="Hovde B.T."/>
            <person name="Starkenburg S.R."/>
        </authorList>
    </citation>
    <scope>NUCLEOTIDE SEQUENCE [LARGE SCALE GENOMIC DNA]</scope>
    <source>
        <strain evidence="1 2">DOE0152z</strain>
    </source>
</reference>
<proteinExistence type="predicted"/>